<evidence type="ECO:0000256" key="19">
    <source>
        <dbReference type="SAM" id="SignalP"/>
    </source>
</evidence>
<gene>
    <name evidence="20" type="ORF">SHERM_15248</name>
</gene>
<dbReference type="OrthoDB" id="1055148at2759"/>
<evidence type="ECO:0000256" key="8">
    <source>
        <dbReference type="ARBA" id="ARBA00023004"/>
    </source>
</evidence>
<dbReference type="GO" id="GO:0005506">
    <property type="term" value="F:iron ion binding"/>
    <property type="evidence" value="ECO:0007669"/>
    <property type="project" value="InterPro"/>
</dbReference>
<evidence type="ECO:0000256" key="12">
    <source>
        <dbReference type="ARBA" id="ARBA00050930"/>
    </source>
</evidence>
<sequence length="433" mass="48820">MELSFLVSLSCPLLALTLILLHNLRHTKPNSPPQPSGALPILGHLHLLARQSPTHRTLSSLADRYGPVFALRLGAHKAAEIRSSFKELHAGGNIVNISKWFEELSLDVIVKMITGRRYTESVESARPFREVIKEFMYLSGLFVLSDAIPFLPLRWVDFGGHIKAMRRISEDLDVITGRWVDEHLERGGKGDDEPDFIDVMLSEIDDRLLSFGHAKETIIKATIQNLILAGSDTTSIHLTWTLSLLLNHPNVMQRAQHEIDTNIGKHRWAQESDIHNLPYLQAVIKESLRLYPPGPISVPHEAAQDCRVMEYTIPKGTMIIVNLWKLHRDPRIWARPEDFLPERFLEGHASGVDFNGQFYEFIPFGSGRRSCPGTTFAMQVAHLVLARLIQGFEIKTGLDKPVDMSEGMGITLPKATPLEVIITPRLSNELYYS</sequence>
<protein>
    <recommendedName>
        <fullName evidence="16">Flavonoid-6-hydroxylase</fullName>
    </recommendedName>
</protein>
<dbReference type="PRINTS" id="PR00463">
    <property type="entry name" value="EP450I"/>
</dbReference>
<dbReference type="Pfam" id="PF00067">
    <property type="entry name" value="p450"/>
    <property type="match status" value="1"/>
</dbReference>
<evidence type="ECO:0000256" key="11">
    <source>
        <dbReference type="ARBA" id="ARBA00034479"/>
    </source>
</evidence>
<name>A0A9N7MNX9_STRHE</name>
<evidence type="ECO:0000256" key="9">
    <source>
        <dbReference type="ARBA" id="ARBA00023033"/>
    </source>
</evidence>
<keyword evidence="10" id="KW-0472">Membrane</keyword>
<organism evidence="20 21">
    <name type="scientific">Striga hermonthica</name>
    <name type="common">Purple witchweed</name>
    <name type="synonym">Buchnera hermonthica</name>
    <dbReference type="NCBI Taxonomy" id="68872"/>
    <lineage>
        <taxon>Eukaryota</taxon>
        <taxon>Viridiplantae</taxon>
        <taxon>Streptophyta</taxon>
        <taxon>Embryophyta</taxon>
        <taxon>Tracheophyta</taxon>
        <taxon>Spermatophyta</taxon>
        <taxon>Magnoliopsida</taxon>
        <taxon>eudicotyledons</taxon>
        <taxon>Gunneridae</taxon>
        <taxon>Pentapetalae</taxon>
        <taxon>asterids</taxon>
        <taxon>lamiids</taxon>
        <taxon>Lamiales</taxon>
        <taxon>Orobanchaceae</taxon>
        <taxon>Buchnereae</taxon>
        <taxon>Striga</taxon>
    </lineage>
</organism>
<keyword evidence="8 17" id="KW-0408">Iron</keyword>
<keyword evidence="19" id="KW-0732">Signal</keyword>
<comment type="catalytic activity">
    <reaction evidence="13">
        <text>genkwanin + reduced [NADPH--hemoprotein reductase] + O2 = scutellarein 7-methyl ether + oxidized [NADPH--hemoprotein reductase] + H2O</text>
        <dbReference type="Rhea" id="RHEA:73427"/>
        <dbReference type="Rhea" id="RHEA-COMP:11964"/>
        <dbReference type="Rhea" id="RHEA-COMP:11965"/>
        <dbReference type="ChEBI" id="CHEBI:15377"/>
        <dbReference type="ChEBI" id="CHEBI:15379"/>
        <dbReference type="ChEBI" id="CHEBI:57618"/>
        <dbReference type="ChEBI" id="CHEBI:58210"/>
        <dbReference type="ChEBI" id="CHEBI:192700"/>
        <dbReference type="ChEBI" id="CHEBI:192701"/>
    </reaction>
    <physiologicalReaction direction="left-to-right" evidence="13">
        <dbReference type="Rhea" id="RHEA:73428"/>
    </physiologicalReaction>
</comment>
<dbReference type="Gene3D" id="1.10.630.10">
    <property type="entry name" value="Cytochrome P450"/>
    <property type="match status" value="2"/>
</dbReference>
<keyword evidence="4" id="KW-0812">Transmembrane</keyword>
<comment type="caution">
    <text evidence="20">The sequence shown here is derived from an EMBL/GenBank/DDBJ whole genome shotgun (WGS) entry which is preliminary data.</text>
</comment>
<dbReference type="PRINTS" id="PR00385">
    <property type="entry name" value="P450"/>
</dbReference>
<dbReference type="PANTHER" id="PTHR47947:SF1">
    <property type="entry name" value="CYTOCHROME P450 82E3"/>
    <property type="match status" value="1"/>
</dbReference>
<evidence type="ECO:0000256" key="17">
    <source>
        <dbReference type="PIRSR" id="PIRSR602401-1"/>
    </source>
</evidence>
<comment type="similarity">
    <text evidence="18">Belongs to the cytochrome P450 family.</text>
</comment>
<dbReference type="InterPro" id="IPR001128">
    <property type="entry name" value="Cyt_P450"/>
</dbReference>
<comment type="cofactor">
    <cofactor evidence="1 17">
        <name>heme</name>
        <dbReference type="ChEBI" id="CHEBI:30413"/>
    </cofactor>
</comment>
<evidence type="ECO:0000256" key="2">
    <source>
        <dbReference type="ARBA" id="ARBA00004167"/>
    </source>
</evidence>
<dbReference type="InterPro" id="IPR050651">
    <property type="entry name" value="Plant_Cytochrome_P450_Monoox"/>
</dbReference>
<dbReference type="PROSITE" id="PS00086">
    <property type="entry name" value="CYTOCHROME_P450"/>
    <property type="match status" value="1"/>
</dbReference>
<evidence type="ECO:0000313" key="20">
    <source>
        <dbReference type="EMBL" id="CAA0815211.1"/>
    </source>
</evidence>
<dbReference type="GO" id="GO:0004497">
    <property type="term" value="F:monooxygenase activity"/>
    <property type="evidence" value="ECO:0007669"/>
    <property type="project" value="UniProtKB-KW"/>
</dbReference>
<evidence type="ECO:0000256" key="4">
    <source>
        <dbReference type="ARBA" id="ARBA00022692"/>
    </source>
</evidence>
<evidence type="ECO:0000256" key="15">
    <source>
        <dbReference type="ARBA" id="ARBA00052216"/>
    </source>
</evidence>
<dbReference type="GO" id="GO:0016020">
    <property type="term" value="C:membrane"/>
    <property type="evidence" value="ECO:0007669"/>
    <property type="project" value="UniProtKB-SubCell"/>
</dbReference>
<keyword evidence="6" id="KW-1133">Transmembrane helix</keyword>
<evidence type="ECO:0000256" key="6">
    <source>
        <dbReference type="ARBA" id="ARBA00022989"/>
    </source>
</evidence>
<dbReference type="Proteomes" id="UP001153555">
    <property type="component" value="Unassembled WGS sequence"/>
</dbReference>
<evidence type="ECO:0000313" key="21">
    <source>
        <dbReference type="Proteomes" id="UP001153555"/>
    </source>
</evidence>
<evidence type="ECO:0000256" key="14">
    <source>
        <dbReference type="ARBA" id="ARBA00052049"/>
    </source>
</evidence>
<evidence type="ECO:0000256" key="3">
    <source>
        <dbReference type="ARBA" id="ARBA00022617"/>
    </source>
</evidence>
<dbReference type="GO" id="GO:0020037">
    <property type="term" value="F:heme binding"/>
    <property type="evidence" value="ECO:0007669"/>
    <property type="project" value="InterPro"/>
</dbReference>
<dbReference type="GO" id="GO:0016705">
    <property type="term" value="F:oxidoreductase activity, acting on paired donors, with incorporation or reduction of molecular oxygen"/>
    <property type="evidence" value="ECO:0007669"/>
    <property type="project" value="InterPro"/>
</dbReference>
<evidence type="ECO:0000256" key="5">
    <source>
        <dbReference type="ARBA" id="ARBA00022723"/>
    </source>
</evidence>
<comment type="catalytic activity">
    <reaction evidence="15">
        <text>apigenin 4',7-dimethyl ether + reduced [NADPH--hemoprotein reductase] + O2 = ladanein + oxidized [NADPH--hemoprotein reductase] + H2O + H(+)</text>
        <dbReference type="Rhea" id="RHEA:73435"/>
        <dbReference type="Rhea" id="RHEA-COMP:11964"/>
        <dbReference type="Rhea" id="RHEA-COMP:11965"/>
        <dbReference type="ChEBI" id="CHEBI:2769"/>
        <dbReference type="ChEBI" id="CHEBI:15377"/>
        <dbReference type="ChEBI" id="CHEBI:15378"/>
        <dbReference type="ChEBI" id="CHEBI:15379"/>
        <dbReference type="ChEBI" id="CHEBI:57618"/>
        <dbReference type="ChEBI" id="CHEBI:58210"/>
        <dbReference type="ChEBI" id="CHEBI:192702"/>
    </reaction>
    <physiologicalReaction direction="left-to-right" evidence="15">
        <dbReference type="Rhea" id="RHEA:73436"/>
    </physiologicalReaction>
</comment>
<dbReference type="InterPro" id="IPR002401">
    <property type="entry name" value="Cyt_P450_E_grp-I"/>
</dbReference>
<keyword evidence="3 17" id="KW-0349">Heme</keyword>
<evidence type="ECO:0000256" key="16">
    <source>
        <dbReference type="ARBA" id="ARBA00067499"/>
    </source>
</evidence>
<proteinExistence type="inferred from homology"/>
<evidence type="ECO:0000256" key="1">
    <source>
        <dbReference type="ARBA" id="ARBA00001971"/>
    </source>
</evidence>
<evidence type="ECO:0000256" key="18">
    <source>
        <dbReference type="RuleBase" id="RU000461"/>
    </source>
</evidence>
<dbReference type="EMBL" id="CACSLK010012531">
    <property type="protein sequence ID" value="CAA0815211.1"/>
    <property type="molecule type" value="Genomic_DNA"/>
</dbReference>
<comment type="catalytic activity">
    <reaction evidence="14">
        <text>(2S)-naringenin 4',7-dimethyl ether + reduced [NADPH--hemoprotein reductase] + O2 = (2S)-carthamidin-4',7-dimethyl ether + oxidized [NADPH--hemoprotein reductase] + H2O + H(+)</text>
        <dbReference type="Rhea" id="RHEA:73439"/>
        <dbReference type="Rhea" id="RHEA-COMP:11964"/>
        <dbReference type="Rhea" id="RHEA-COMP:11965"/>
        <dbReference type="ChEBI" id="CHEBI:15377"/>
        <dbReference type="ChEBI" id="CHEBI:15378"/>
        <dbReference type="ChEBI" id="CHEBI:15379"/>
        <dbReference type="ChEBI" id="CHEBI:57618"/>
        <dbReference type="ChEBI" id="CHEBI:58210"/>
        <dbReference type="ChEBI" id="CHEBI:192816"/>
        <dbReference type="ChEBI" id="CHEBI:192817"/>
    </reaction>
    <physiologicalReaction direction="left-to-right" evidence="14">
        <dbReference type="Rhea" id="RHEA:73440"/>
    </physiologicalReaction>
</comment>
<dbReference type="PANTHER" id="PTHR47947">
    <property type="entry name" value="CYTOCHROME P450 82C3-RELATED"/>
    <property type="match status" value="1"/>
</dbReference>
<accession>A0A9N7MNX9</accession>
<evidence type="ECO:0000256" key="7">
    <source>
        <dbReference type="ARBA" id="ARBA00023002"/>
    </source>
</evidence>
<dbReference type="InterPro" id="IPR017972">
    <property type="entry name" value="Cyt_P450_CS"/>
</dbReference>
<comment type="pathway">
    <text evidence="11">Flavonoid metabolism.</text>
</comment>
<comment type="subcellular location">
    <subcellularLocation>
        <location evidence="2">Membrane</location>
        <topology evidence="2">Single-pass membrane protein</topology>
    </subcellularLocation>
</comment>
<dbReference type="FunFam" id="1.10.630.10:FF:000026">
    <property type="entry name" value="Cytochrome P450 82C4"/>
    <property type="match status" value="1"/>
</dbReference>
<dbReference type="InterPro" id="IPR036396">
    <property type="entry name" value="Cyt_P450_sf"/>
</dbReference>
<dbReference type="SUPFAM" id="SSF48264">
    <property type="entry name" value="Cytochrome P450"/>
    <property type="match status" value="1"/>
</dbReference>
<keyword evidence="9 18" id="KW-0503">Monooxygenase</keyword>
<reference evidence="20" key="1">
    <citation type="submission" date="2019-12" db="EMBL/GenBank/DDBJ databases">
        <authorList>
            <person name="Scholes J."/>
        </authorList>
    </citation>
    <scope>NUCLEOTIDE SEQUENCE</scope>
</reference>
<keyword evidence="7 18" id="KW-0560">Oxidoreductase</keyword>
<comment type="catalytic activity">
    <reaction evidence="12">
        <text>(2S)-sakuranetin + reduced [NADPH--hemoprotein reductase] + O2 = (2S)-7-methylcarthamidin + oxidized [NADPH--hemoprotein reductase] + H2O + H(+)</text>
        <dbReference type="Rhea" id="RHEA:73431"/>
        <dbReference type="Rhea" id="RHEA-COMP:11964"/>
        <dbReference type="Rhea" id="RHEA-COMP:11965"/>
        <dbReference type="ChEBI" id="CHEBI:15377"/>
        <dbReference type="ChEBI" id="CHEBI:15378"/>
        <dbReference type="ChEBI" id="CHEBI:15379"/>
        <dbReference type="ChEBI" id="CHEBI:28927"/>
        <dbReference type="ChEBI" id="CHEBI:57618"/>
        <dbReference type="ChEBI" id="CHEBI:58210"/>
        <dbReference type="ChEBI" id="CHEBI:192815"/>
    </reaction>
    <physiologicalReaction direction="left-to-right" evidence="12">
        <dbReference type="Rhea" id="RHEA:73432"/>
    </physiologicalReaction>
</comment>
<evidence type="ECO:0000256" key="10">
    <source>
        <dbReference type="ARBA" id="ARBA00023136"/>
    </source>
</evidence>
<evidence type="ECO:0000256" key="13">
    <source>
        <dbReference type="ARBA" id="ARBA00051691"/>
    </source>
</evidence>
<feature type="chain" id="PRO_5040274409" description="Flavonoid-6-hydroxylase" evidence="19">
    <location>
        <begin position="30"/>
        <end position="433"/>
    </location>
</feature>
<keyword evidence="5 17" id="KW-0479">Metal-binding</keyword>
<feature type="binding site" description="axial binding residue" evidence="17">
    <location>
        <position position="371"/>
    </location>
    <ligand>
        <name>heme</name>
        <dbReference type="ChEBI" id="CHEBI:30413"/>
    </ligand>
    <ligandPart>
        <name>Fe</name>
        <dbReference type="ChEBI" id="CHEBI:18248"/>
    </ligandPart>
</feature>
<keyword evidence="21" id="KW-1185">Reference proteome</keyword>
<feature type="signal peptide" evidence="19">
    <location>
        <begin position="1"/>
        <end position="29"/>
    </location>
</feature>
<dbReference type="AlphaFoldDB" id="A0A9N7MNX9"/>